<evidence type="ECO:0000256" key="3">
    <source>
        <dbReference type="ARBA" id="ARBA00022723"/>
    </source>
</evidence>
<evidence type="ECO:0000313" key="9">
    <source>
        <dbReference type="EMBL" id="GAP41018.1"/>
    </source>
</evidence>
<comment type="function">
    <text evidence="5">Iron-storage protein, whose ferroxidase center binds Fe(2+), oxidizes it using dioxygen to Fe(3+), and participates in the subsequent Fe(3+) oxide mineral core formation within the central cavity of the BFR protein shell.</text>
</comment>
<keyword evidence="7" id="KW-0175">Coiled coil</keyword>
<keyword evidence="10" id="KW-1185">Reference proteome</keyword>
<dbReference type="SUPFAM" id="SSF47240">
    <property type="entry name" value="Ferritin-like"/>
    <property type="match status" value="1"/>
</dbReference>
<dbReference type="Gene3D" id="1.20.1260.10">
    <property type="match status" value="1"/>
</dbReference>
<feature type="binding site" evidence="6">
    <location>
        <position position="18"/>
    </location>
    <ligand>
        <name>Fe cation</name>
        <dbReference type="ChEBI" id="CHEBI:24875"/>
        <label>1</label>
    </ligand>
</feature>
<dbReference type="InterPro" id="IPR012347">
    <property type="entry name" value="Ferritin-like"/>
</dbReference>
<dbReference type="STRING" id="1678840.ATC1_131000"/>
<feature type="binding site" evidence="6">
    <location>
        <position position="54"/>
    </location>
    <ligand>
        <name>Fe cation</name>
        <dbReference type="ChEBI" id="CHEBI:24875"/>
        <label>1</label>
    </ligand>
</feature>
<evidence type="ECO:0000259" key="8">
    <source>
        <dbReference type="PROSITE" id="PS50905"/>
    </source>
</evidence>
<dbReference type="Pfam" id="PF00210">
    <property type="entry name" value="Ferritin"/>
    <property type="match status" value="1"/>
</dbReference>
<feature type="binding site" evidence="6">
    <location>
        <position position="130"/>
    </location>
    <ligand>
        <name>Fe cation</name>
        <dbReference type="ChEBI" id="CHEBI:24875"/>
        <label>2</label>
    </ligand>
</feature>
<dbReference type="GO" id="GO:0008199">
    <property type="term" value="F:ferric iron binding"/>
    <property type="evidence" value="ECO:0007669"/>
    <property type="project" value="InterPro"/>
</dbReference>
<reference evidence="9" key="1">
    <citation type="journal article" date="2015" name="Genome Announc.">
        <title>Draft Genome Sequence of Anaerolineae Strain TC1, a Novel Isolate from a Methanogenic Wastewater Treatment System.</title>
        <authorList>
            <person name="Matsuura N."/>
            <person name="Tourlousse D.M."/>
            <person name="Sun L."/>
            <person name="Toyonaga M."/>
            <person name="Kuroda K."/>
            <person name="Ohashi A."/>
            <person name="Cruz R."/>
            <person name="Yamaguchi T."/>
            <person name="Sekiguchi Y."/>
        </authorList>
    </citation>
    <scope>NUCLEOTIDE SEQUENCE [LARGE SCALE GENOMIC DNA]</scope>
    <source>
        <strain evidence="9">TC1</strain>
    </source>
</reference>
<accession>A0A0S7BL40</accession>
<dbReference type="PIRSF" id="PIRSF002560">
    <property type="entry name" value="Bacterioferritin"/>
    <property type="match status" value="1"/>
</dbReference>
<dbReference type="PRINTS" id="PR00601">
    <property type="entry name" value="BACFERRITIN"/>
</dbReference>
<dbReference type="EMBL" id="DF968181">
    <property type="protein sequence ID" value="GAP41018.1"/>
    <property type="molecule type" value="Genomic_DNA"/>
</dbReference>
<keyword evidence="3 5" id="KW-0479">Metal-binding</keyword>
<dbReference type="GO" id="GO:0006826">
    <property type="term" value="P:iron ion transport"/>
    <property type="evidence" value="ECO:0007669"/>
    <property type="project" value="InterPro"/>
</dbReference>
<feature type="domain" description="Ferritin-like diiron" evidence="8">
    <location>
        <begin position="1"/>
        <end position="145"/>
    </location>
</feature>
<evidence type="ECO:0000256" key="5">
    <source>
        <dbReference type="PIRNR" id="PIRNR002560"/>
    </source>
</evidence>
<keyword evidence="4 5" id="KW-0408">Iron</keyword>
<proteinExistence type="inferred from homology"/>
<protein>
    <recommendedName>
        <fullName evidence="5">Bacterioferritin</fullName>
        <ecNumber evidence="5">1.16.3.1</ecNumber>
    </recommendedName>
</protein>
<name>A0A0S7BL40_9CHLR</name>
<feature type="binding site" evidence="6">
    <location>
        <position position="127"/>
    </location>
    <ligand>
        <name>Fe cation</name>
        <dbReference type="ChEBI" id="CHEBI:24875"/>
        <label>1</label>
    </ligand>
</feature>
<keyword evidence="1 5" id="KW-0409">Iron storage</keyword>
<gene>
    <name evidence="9" type="ORF">ATC1_131000</name>
</gene>
<dbReference type="PROSITE" id="PS50905">
    <property type="entry name" value="FERRITIN_LIKE"/>
    <property type="match status" value="1"/>
</dbReference>
<dbReference type="PATRIC" id="fig|1678840.3.peg.2402"/>
<dbReference type="GO" id="GO:0020037">
    <property type="term" value="F:heme binding"/>
    <property type="evidence" value="ECO:0007669"/>
    <property type="project" value="TreeGrafter"/>
</dbReference>
<feature type="binding site" evidence="6">
    <location>
        <position position="51"/>
    </location>
    <ligand>
        <name>Fe cation</name>
        <dbReference type="ChEBI" id="CHEBI:24875"/>
        <label>2</label>
    </ligand>
</feature>
<dbReference type="InterPro" id="IPR009078">
    <property type="entry name" value="Ferritin-like_SF"/>
</dbReference>
<dbReference type="Proteomes" id="UP000053370">
    <property type="component" value="Unassembled WGS sequence"/>
</dbReference>
<dbReference type="GO" id="GO:0004322">
    <property type="term" value="F:ferroxidase activity"/>
    <property type="evidence" value="ECO:0007669"/>
    <property type="project" value="UniProtKB-EC"/>
</dbReference>
<dbReference type="AlphaFoldDB" id="A0A0S7BL40"/>
<dbReference type="PANTHER" id="PTHR30295">
    <property type="entry name" value="BACTERIOFERRITIN"/>
    <property type="match status" value="1"/>
</dbReference>
<dbReference type="PANTHER" id="PTHR30295:SF0">
    <property type="entry name" value="BACTERIOFERRITIN"/>
    <property type="match status" value="1"/>
</dbReference>
<sequence length="155" mass="17816">MKGNPELIKVLNALLSDELSAINQYIVHSEMNADWGYQKLHEYFEKRSIDEMKHAEKLIGRILFLEGIPIVTNYQPIKIGSDLIKQLENDHHSEEGAIQAYNAAIAFASEVRDFATKEILENILNDEDRHIDEIEELQDQIGHMTLPIFLTTQVE</sequence>
<evidence type="ECO:0000313" key="10">
    <source>
        <dbReference type="Proteomes" id="UP000053370"/>
    </source>
</evidence>
<feature type="binding site" evidence="6">
    <location>
        <position position="94"/>
    </location>
    <ligand>
        <name>Fe cation</name>
        <dbReference type="ChEBI" id="CHEBI:24875"/>
        <label>2</label>
    </ligand>
</feature>
<evidence type="ECO:0000256" key="4">
    <source>
        <dbReference type="ARBA" id="ARBA00023004"/>
    </source>
</evidence>
<dbReference type="InterPro" id="IPR008331">
    <property type="entry name" value="Ferritin_DPS_dom"/>
</dbReference>
<feature type="binding site" evidence="6">
    <location>
        <position position="50"/>
    </location>
    <ligand>
        <name>Fe cation</name>
        <dbReference type="ChEBI" id="CHEBI:24875"/>
        <label>3</label>
    </ligand>
</feature>
<feature type="binding site" evidence="6">
    <location>
        <position position="51"/>
    </location>
    <ligand>
        <name>Fe cation</name>
        <dbReference type="ChEBI" id="CHEBI:24875"/>
        <label>1</label>
    </ligand>
</feature>
<evidence type="ECO:0000256" key="6">
    <source>
        <dbReference type="PIRSR" id="PIRSR002560-1"/>
    </source>
</evidence>
<dbReference type="NCBIfam" id="TIGR00754">
    <property type="entry name" value="bfr"/>
    <property type="match status" value="1"/>
</dbReference>
<dbReference type="CDD" id="cd00907">
    <property type="entry name" value="Bacterioferritin"/>
    <property type="match status" value="1"/>
</dbReference>
<keyword evidence="2" id="KW-0349">Heme</keyword>
<dbReference type="EC" id="1.16.3.1" evidence="5"/>
<feature type="coiled-coil region" evidence="7">
    <location>
        <begin position="84"/>
        <end position="140"/>
    </location>
</feature>
<organism evidence="9">
    <name type="scientific">Flexilinea flocculi</name>
    <dbReference type="NCBI Taxonomy" id="1678840"/>
    <lineage>
        <taxon>Bacteria</taxon>
        <taxon>Bacillati</taxon>
        <taxon>Chloroflexota</taxon>
        <taxon>Anaerolineae</taxon>
        <taxon>Anaerolineales</taxon>
        <taxon>Anaerolineaceae</taxon>
        <taxon>Flexilinea</taxon>
    </lineage>
</organism>
<dbReference type="InterPro" id="IPR009040">
    <property type="entry name" value="Ferritin-like_diiron"/>
</dbReference>
<dbReference type="GO" id="GO:0005829">
    <property type="term" value="C:cytosol"/>
    <property type="evidence" value="ECO:0007669"/>
    <property type="project" value="TreeGrafter"/>
</dbReference>
<feature type="binding site" description="axial binding residue" evidence="6">
    <location>
        <position position="52"/>
    </location>
    <ligand>
        <name>heme b</name>
        <dbReference type="ChEBI" id="CHEBI:60344"/>
        <note>ligand shared between dimeric partners</note>
    </ligand>
    <ligandPart>
        <name>Fe</name>
        <dbReference type="ChEBI" id="CHEBI:18248"/>
    </ligandPart>
</feature>
<evidence type="ECO:0000256" key="2">
    <source>
        <dbReference type="ARBA" id="ARBA00022617"/>
    </source>
</evidence>
<evidence type="ECO:0000256" key="7">
    <source>
        <dbReference type="SAM" id="Coils"/>
    </source>
</evidence>
<comment type="catalytic activity">
    <reaction evidence="5">
        <text>4 Fe(2+) + O2 + 4 H(+) = 4 Fe(3+) + 2 H2O</text>
        <dbReference type="Rhea" id="RHEA:11148"/>
        <dbReference type="ChEBI" id="CHEBI:15377"/>
        <dbReference type="ChEBI" id="CHEBI:15378"/>
        <dbReference type="ChEBI" id="CHEBI:15379"/>
        <dbReference type="ChEBI" id="CHEBI:29033"/>
        <dbReference type="ChEBI" id="CHEBI:29034"/>
        <dbReference type="EC" id="1.16.3.1"/>
    </reaction>
</comment>
<comment type="similarity">
    <text evidence="5">Belongs to the bacterioferritin family.</text>
</comment>
<dbReference type="GO" id="GO:0006879">
    <property type="term" value="P:intracellular iron ion homeostasis"/>
    <property type="evidence" value="ECO:0007669"/>
    <property type="project" value="UniProtKB-KW"/>
</dbReference>
<dbReference type="RefSeq" id="WP_062281375.1">
    <property type="nucleotide sequence ID" value="NZ_DF968181.1"/>
</dbReference>
<dbReference type="OrthoDB" id="9792238at2"/>
<feature type="binding site" evidence="6">
    <location>
        <position position="127"/>
    </location>
    <ligand>
        <name>Fe cation</name>
        <dbReference type="ChEBI" id="CHEBI:24875"/>
        <label>2</label>
    </ligand>
</feature>
<dbReference type="InterPro" id="IPR002024">
    <property type="entry name" value="Bacterioferritin"/>
</dbReference>
<evidence type="ECO:0000256" key="1">
    <source>
        <dbReference type="ARBA" id="ARBA00022434"/>
    </source>
</evidence>